<proteinExistence type="predicted"/>
<keyword evidence="2" id="KW-1185">Reference proteome</keyword>
<reference evidence="1 2" key="1">
    <citation type="submission" date="2019-12" db="EMBL/GenBank/DDBJ databases">
        <title>Litoreibacter badius sp. nov., a novel bacteriochlorophyll a-containing bacterium in the genus Litoreibacter.</title>
        <authorList>
            <person name="Kanamuro M."/>
            <person name="Takabe Y."/>
            <person name="Mori K."/>
            <person name="Takaichi S."/>
            <person name="Hanada S."/>
        </authorList>
    </citation>
    <scope>NUCLEOTIDE SEQUENCE [LARGE SCALE GENOMIC DNA]</scope>
    <source>
        <strain evidence="1 2">K6</strain>
    </source>
</reference>
<protein>
    <submittedName>
        <fullName evidence="1">Uncharacterized protein</fullName>
    </submittedName>
</protein>
<comment type="caution">
    <text evidence="1">The sequence shown here is derived from an EMBL/GenBank/DDBJ whole genome shotgun (WGS) entry which is preliminary data.</text>
</comment>
<accession>A0A6N6JKD7</accession>
<organism evidence="1 2">
    <name type="scientific">Litoreibacter roseus</name>
    <dbReference type="NCBI Taxonomy" id="2601869"/>
    <lineage>
        <taxon>Bacteria</taxon>
        <taxon>Pseudomonadati</taxon>
        <taxon>Pseudomonadota</taxon>
        <taxon>Alphaproteobacteria</taxon>
        <taxon>Rhodobacterales</taxon>
        <taxon>Roseobacteraceae</taxon>
        <taxon>Litoreibacter</taxon>
    </lineage>
</organism>
<dbReference type="EMBL" id="BLJE01000006">
    <property type="protein sequence ID" value="GFE66783.1"/>
    <property type="molecule type" value="Genomic_DNA"/>
</dbReference>
<name>A0A6N6JKD7_9RHOB</name>
<gene>
    <name evidence="1" type="ORF">KIN_38570</name>
</gene>
<dbReference type="AlphaFoldDB" id="A0A6N6JKD7"/>
<evidence type="ECO:0000313" key="1">
    <source>
        <dbReference type="EMBL" id="GFE66783.1"/>
    </source>
</evidence>
<evidence type="ECO:0000313" key="2">
    <source>
        <dbReference type="Proteomes" id="UP000436822"/>
    </source>
</evidence>
<dbReference type="Proteomes" id="UP000436822">
    <property type="component" value="Unassembled WGS sequence"/>
</dbReference>
<dbReference type="RefSeq" id="WP_159810144.1">
    <property type="nucleotide sequence ID" value="NZ_BLJE01000006.1"/>
</dbReference>
<sequence>MDHSKHDTPDAKTPIFSTVRQTSPEFVSKRTIVPRRVTVEHLTFRRATNVVQFRPRDTTLRG</sequence>